<dbReference type="Proteomes" id="UP000283269">
    <property type="component" value="Unassembled WGS sequence"/>
</dbReference>
<feature type="compositionally biased region" description="Low complexity" evidence="1">
    <location>
        <begin position="1"/>
        <end position="17"/>
    </location>
</feature>
<name>A0A409XDT8_PSICY</name>
<feature type="region of interest" description="Disordered" evidence="1">
    <location>
        <begin position="66"/>
        <end position="90"/>
    </location>
</feature>
<dbReference type="AlphaFoldDB" id="A0A409XDT8"/>
<dbReference type="OrthoDB" id="2995069at2759"/>
<protein>
    <submittedName>
        <fullName evidence="2">Uncharacterized protein</fullName>
    </submittedName>
</protein>
<organism evidence="2 3">
    <name type="scientific">Psilocybe cyanescens</name>
    <dbReference type="NCBI Taxonomy" id="93625"/>
    <lineage>
        <taxon>Eukaryota</taxon>
        <taxon>Fungi</taxon>
        <taxon>Dikarya</taxon>
        <taxon>Basidiomycota</taxon>
        <taxon>Agaricomycotina</taxon>
        <taxon>Agaricomycetes</taxon>
        <taxon>Agaricomycetidae</taxon>
        <taxon>Agaricales</taxon>
        <taxon>Agaricineae</taxon>
        <taxon>Strophariaceae</taxon>
        <taxon>Psilocybe</taxon>
    </lineage>
</organism>
<dbReference type="InParanoid" id="A0A409XDT8"/>
<proteinExistence type="predicted"/>
<comment type="caution">
    <text evidence="2">The sequence shown here is derived from an EMBL/GenBank/DDBJ whole genome shotgun (WGS) entry which is preliminary data.</text>
</comment>
<keyword evidence="3" id="KW-1185">Reference proteome</keyword>
<evidence type="ECO:0000313" key="2">
    <source>
        <dbReference type="EMBL" id="PPQ88958.1"/>
    </source>
</evidence>
<dbReference type="EMBL" id="NHYD01001970">
    <property type="protein sequence ID" value="PPQ88958.1"/>
    <property type="molecule type" value="Genomic_DNA"/>
</dbReference>
<feature type="compositionally biased region" description="Polar residues" evidence="1">
    <location>
        <begin position="18"/>
        <end position="28"/>
    </location>
</feature>
<feature type="region of interest" description="Disordered" evidence="1">
    <location>
        <begin position="1"/>
        <end position="33"/>
    </location>
</feature>
<sequence>MPASQSAISTFSSSSVAGQHSSPSLETSQDSKKRMTTLCVALSPFPSYSWEEHENVSVLDQRVDISRASSPPRTPGLSWDSAPSSSELPDDTLKSVFEEWEDPEILNSAVHLEEDGSQVLLITPQSAFFQPPATPPPFDHAPFSNGLFPDNDMTMAGQTAQSYSNVPLTPVTLENSENARAVRARVLFVDTTYPSFGKEWSASVFFPPKLADEAASWVPQEYGYGPDVPLDCIYSAGDVSPVERCDEKMWSPILRKALRTAPCV</sequence>
<gene>
    <name evidence="2" type="ORF">CVT25_005057</name>
</gene>
<evidence type="ECO:0000256" key="1">
    <source>
        <dbReference type="SAM" id="MobiDB-lite"/>
    </source>
</evidence>
<evidence type="ECO:0000313" key="3">
    <source>
        <dbReference type="Proteomes" id="UP000283269"/>
    </source>
</evidence>
<accession>A0A409XDT8</accession>
<reference evidence="2 3" key="1">
    <citation type="journal article" date="2018" name="Evol. Lett.">
        <title>Horizontal gene cluster transfer increased hallucinogenic mushroom diversity.</title>
        <authorList>
            <person name="Reynolds H.T."/>
            <person name="Vijayakumar V."/>
            <person name="Gluck-Thaler E."/>
            <person name="Korotkin H.B."/>
            <person name="Matheny P.B."/>
            <person name="Slot J.C."/>
        </authorList>
    </citation>
    <scope>NUCLEOTIDE SEQUENCE [LARGE SCALE GENOMIC DNA]</scope>
    <source>
        <strain evidence="2 3">2631</strain>
    </source>
</reference>